<accession>A0A2Z5QW72</accession>
<name>A0A2Z5QW72_9MICC</name>
<protein>
    <submittedName>
        <fullName evidence="1">Uncharacterized protein</fullName>
    </submittedName>
</protein>
<evidence type="ECO:0000313" key="2">
    <source>
        <dbReference type="Proteomes" id="UP000250241"/>
    </source>
</evidence>
<sequence length="38" mass="4035">MPAQKAAAQMWAGKPPLTVVKAQYDAEAGYSQLKGNLT</sequence>
<proteinExistence type="predicted"/>
<dbReference type="AlphaFoldDB" id="A0A2Z5QW72"/>
<organism evidence="1 2">
    <name type="scientific">Rothia aeria</name>
    <dbReference type="NCBI Taxonomy" id="172042"/>
    <lineage>
        <taxon>Bacteria</taxon>
        <taxon>Bacillati</taxon>
        <taxon>Actinomycetota</taxon>
        <taxon>Actinomycetes</taxon>
        <taxon>Micrococcales</taxon>
        <taxon>Micrococcaceae</taxon>
        <taxon>Rothia</taxon>
    </lineage>
</organism>
<reference evidence="1 2" key="1">
    <citation type="submission" date="2016-10" db="EMBL/GenBank/DDBJ databases">
        <title>Genome sequence of Rothia aeria strain JCM11412.</title>
        <authorList>
            <person name="Nambu T."/>
        </authorList>
    </citation>
    <scope>NUCLEOTIDE SEQUENCE [LARGE SCALE GENOMIC DNA]</scope>
    <source>
        <strain evidence="1 2">JCM 11412</strain>
    </source>
</reference>
<dbReference type="KEGG" id="raj:RA11412_0337"/>
<evidence type="ECO:0000313" key="1">
    <source>
        <dbReference type="EMBL" id="BAV86636.1"/>
    </source>
</evidence>
<dbReference type="Proteomes" id="UP000250241">
    <property type="component" value="Chromosome"/>
</dbReference>
<gene>
    <name evidence="1" type="ORF">RA11412_0337</name>
</gene>
<keyword evidence="2" id="KW-1185">Reference proteome</keyword>
<dbReference type="EMBL" id="AP017895">
    <property type="protein sequence ID" value="BAV86636.1"/>
    <property type="molecule type" value="Genomic_DNA"/>
</dbReference>